<dbReference type="Proteomes" id="UP001294412">
    <property type="component" value="Unassembled WGS sequence"/>
</dbReference>
<sequence>MKPVRQFFGDAERDFVLTQPLVEEIERKAGVGIWAFWNRLQAREAFLADPFEVVRLAMIGGGIDPQEAKALLDTYARPRPVLETLLLALDILGTFLVGTDNEEAAA</sequence>
<accession>A0ABU5HY02</accession>
<keyword evidence="2" id="KW-1185">Reference proteome</keyword>
<evidence type="ECO:0000313" key="1">
    <source>
        <dbReference type="EMBL" id="MDY8107757.1"/>
    </source>
</evidence>
<dbReference type="RefSeq" id="WP_322185053.1">
    <property type="nucleotide sequence ID" value="NZ_JAXLPB010000001.1"/>
</dbReference>
<name>A0ABU5HY02_9HYPH</name>
<organism evidence="1 2">
    <name type="scientific">Fulvimarina uroteuthidis</name>
    <dbReference type="NCBI Taxonomy" id="3098149"/>
    <lineage>
        <taxon>Bacteria</taxon>
        <taxon>Pseudomonadati</taxon>
        <taxon>Pseudomonadota</taxon>
        <taxon>Alphaproteobacteria</taxon>
        <taxon>Hyphomicrobiales</taxon>
        <taxon>Aurantimonadaceae</taxon>
        <taxon>Fulvimarina</taxon>
    </lineage>
</organism>
<dbReference type="InterPro" id="IPR021791">
    <property type="entry name" value="Phage_TAC_11"/>
</dbReference>
<comment type="caution">
    <text evidence="1">The sequence shown here is derived from an EMBL/GenBank/DDBJ whole genome shotgun (WGS) entry which is preliminary data.</text>
</comment>
<dbReference type="EMBL" id="JAXLPB010000001">
    <property type="protein sequence ID" value="MDY8107757.1"/>
    <property type="molecule type" value="Genomic_DNA"/>
</dbReference>
<gene>
    <name evidence="1" type="ORF">U0C82_01175</name>
</gene>
<proteinExistence type="predicted"/>
<evidence type="ECO:0000313" key="2">
    <source>
        <dbReference type="Proteomes" id="UP001294412"/>
    </source>
</evidence>
<dbReference type="Pfam" id="PF11836">
    <property type="entry name" value="Phage_TAC_11"/>
    <property type="match status" value="1"/>
</dbReference>
<reference evidence="1 2" key="1">
    <citation type="submission" date="2023-12" db="EMBL/GenBank/DDBJ databases">
        <title>Description of Novel Strain Fulvimarina sp. 2208YS6-2-32 isolated from Uroteuthis (Photololigo) edulis.</title>
        <authorList>
            <person name="Park J.-S."/>
        </authorList>
    </citation>
    <scope>NUCLEOTIDE SEQUENCE [LARGE SCALE GENOMIC DNA]</scope>
    <source>
        <strain evidence="1 2">2208YS6-2-32</strain>
    </source>
</reference>
<protein>
    <submittedName>
        <fullName evidence="1">Gene transfer agent family protein</fullName>
    </submittedName>
</protein>